<accession>A0A162TUP3</accession>
<name>A0A162TUP3_MUCCL</name>
<evidence type="ECO:0000313" key="3">
    <source>
        <dbReference type="Proteomes" id="UP000077051"/>
    </source>
</evidence>
<feature type="compositionally biased region" description="Basic residues" evidence="1">
    <location>
        <begin position="144"/>
        <end position="156"/>
    </location>
</feature>
<evidence type="ECO:0000256" key="1">
    <source>
        <dbReference type="SAM" id="MobiDB-lite"/>
    </source>
</evidence>
<dbReference type="EMBL" id="AMYB01000002">
    <property type="protein sequence ID" value="OAD07292.1"/>
    <property type="molecule type" value="Genomic_DNA"/>
</dbReference>
<evidence type="ECO:0000313" key="2">
    <source>
        <dbReference type="EMBL" id="OAD07292.1"/>
    </source>
</evidence>
<comment type="caution">
    <text evidence="2">The sequence shown here is derived from an EMBL/GenBank/DDBJ whole genome shotgun (WGS) entry which is preliminary data.</text>
</comment>
<dbReference type="VEuPathDB" id="FungiDB:MUCCIDRAFT_107896"/>
<proteinExistence type="predicted"/>
<protein>
    <submittedName>
        <fullName evidence="2">Uncharacterized protein</fullName>
    </submittedName>
</protein>
<sequence>MKNWKMKKKKYGENAELLCGQIHDVLHISIFEAVFQSDALLSYQWANGYLQGNDNGAESDQVKTGKEMQWMTNALVRRGVNDSVVCAVMLKGYTILQGAVALPAILRNILHIVKKTAVWAKISATAKSMGTELNYSPPPSSNYHLRRLSFSNKKKN</sequence>
<dbReference type="AlphaFoldDB" id="A0A162TUP3"/>
<reference evidence="2 3" key="1">
    <citation type="submission" date="2015-06" db="EMBL/GenBank/DDBJ databases">
        <title>Expansion of signal transduction pathways in fungi by whole-genome duplication.</title>
        <authorList>
            <consortium name="DOE Joint Genome Institute"/>
            <person name="Corrochano L.M."/>
            <person name="Kuo A."/>
            <person name="Marcet-Houben M."/>
            <person name="Polaino S."/>
            <person name="Salamov A."/>
            <person name="Villalobos J.M."/>
            <person name="Alvarez M.I."/>
            <person name="Avalos J."/>
            <person name="Benito E.P."/>
            <person name="Benoit I."/>
            <person name="Burger G."/>
            <person name="Camino L.P."/>
            <person name="Canovas D."/>
            <person name="Cerda-Olmedo E."/>
            <person name="Cheng J.-F."/>
            <person name="Dominguez A."/>
            <person name="Elias M."/>
            <person name="Eslava A.P."/>
            <person name="Glaser F."/>
            <person name="Grimwood J."/>
            <person name="Gutierrez G."/>
            <person name="Heitman J."/>
            <person name="Henrissat B."/>
            <person name="Iturriaga E.A."/>
            <person name="Lang B.F."/>
            <person name="Lavin J.L."/>
            <person name="Lee S."/>
            <person name="Li W."/>
            <person name="Lindquist E."/>
            <person name="Lopez-Garcia S."/>
            <person name="Luque E.M."/>
            <person name="Marcos A.T."/>
            <person name="Martin J."/>
            <person name="Mccluskey K."/>
            <person name="Medina H.R."/>
            <person name="Miralles-Duran A."/>
            <person name="Miyazaki A."/>
            <person name="Munoz-Torres E."/>
            <person name="Oguiza J.A."/>
            <person name="Ohm R."/>
            <person name="Olmedo M."/>
            <person name="Orejas M."/>
            <person name="Ortiz-Castellanos L."/>
            <person name="Pisabarro A.G."/>
            <person name="Rodriguez-Romero J."/>
            <person name="Ruiz-Herrera J."/>
            <person name="Ruiz-Vazquez R."/>
            <person name="Sanz C."/>
            <person name="Schackwitz W."/>
            <person name="Schmutz J."/>
            <person name="Shahriari M."/>
            <person name="Shelest E."/>
            <person name="Silva-Franco F."/>
            <person name="Soanes D."/>
            <person name="Syed K."/>
            <person name="Tagua V.G."/>
            <person name="Talbot N.J."/>
            <person name="Thon M."/>
            <person name="De Vries R.P."/>
            <person name="Wiebenga A."/>
            <person name="Yadav J.S."/>
            <person name="Braun E.L."/>
            <person name="Baker S."/>
            <person name="Garre V."/>
            <person name="Horwitz B."/>
            <person name="Torres-Martinez S."/>
            <person name="Idnurm A."/>
            <person name="Herrera-Estrella A."/>
            <person name="Gabaldon T."/>
            <person name="Grigoriev I.V."/>
        </authorList>
    </citation>
    <scope>NUCLEOTIDE SEQUENCE [LARGE SCALE GENOMIC DNA]</scope>
    <source>
        <strain evidence="2 3">CBS 277.49</strain>
    </source>
</reference>
<keyword evidence="3" id="KW-1185">Reference proteome</keyword>
<organism evidence="2 3">
    <name type="scientific">Mucor lusitanicus CBS 277.49</name>
    <dbReference type="NCBI Taxonomy" id="747725"/>
    <lineage>
        <taxon>Eukaryota</taxon>
        <taxon>Fungi</taxon>
        <taxon>Fungi incertae sedis</taxon>
        <taxon>Mucoromycota</taxon>
        <taxon>Mucoromycotina</taxon>
        <taxon>Mucoromycetes</taxon>
        <taxon>Mucorales</taxon>
        <taxon>Mucorineae</taxon>
        <taxon>Mucoraceae</taxon>
        <taxon>Mucor</taxon>
    </lineage>
</organism>
<gene>
    <name evidence="2" type="ORF">MUCCIDRAFT_107896</name>
</gene>
<feature type="region of interest" description="Disordered" evidence="1">
    <location>
        <begin position="131"/>
        <end position="156"/>
    </location>
</feature>
<dbReference type="OrthoDB" id="2287485at2759"/>
<dbReference type="Proteomes" id="UP000077051">
    <property type="component" value="Unassembled WGS sequence"/>
</dbReference>